<proteinExistence type="predicted"/>
<dbReference type="Proteomes" id="UP000799421">
    <property type="component" value="Unassembled WGS sequence"/>
</dbReference>
<dbReference type="AlphaFoldDB" id="A0A6A7C9B2"/>
<dbReference type="EMBL" id="MU005962">
    <property type="protein sequence ID" value="KAF2863218.1"/>
    <property type="molecule type" value="Genomic_DNA"/>
</dbReference>
<evidence type="ECO:0000313" key="2">
    <source>
        <dbReference type="Proteomes" id="UP000799421"/>
    </source>
</evidence>
<organism evidence="1 2">
    <name type="scientific">Piedraia hortae CBS 480.64</name>
    <dbReference type="NCBI Taxonomy" id="1314780"/>
    <lineage>
        <taxon>Eukaryota</taxon>
        <taxon>Fungi</taxon>
        <taxon>Dikarya</taxon>
        <taxon>Ascomycota</taxon>
        <taxon>Pezizomycotina</taxon>
        <taxon>Dothideomycetes</taxon>
        <taxon>Dothideomycetidae</taxon>
        <taxon>Capnodiales</taxon>
        <taxon>Piedraiaceae</taxon>
        <taxon>Piedraia</taxon>
    </lineage>
</organism>
<gene>
    <name evidence="1" type="ORF">K470DRAFT_142418</name>
</gene>
<keyword evidence="2" id="KW-1185">Reference proteome</keyword>
<sequence>MKVYLLTHSSALLIMMTSHHDRLSGLGSKAHLWLYSPPNIECLRSVSCKVLGVRDDTSKSLLYNDVPHECPHFASVFSPRTYIMHTGTIRRIHICTHAWTSHNTPHALSSAQEIFYYSRLWFPNGLHTVLLSQSRSLLCRCSNNSLIRSSILKIDTYPANERTSGIPFLRRIEASGETAYKTIAALEAAKRDL</sequence>
<evidence type="ECO:0000313" key="1">
    <source>
        <dbReference type="EMBL" id="KAF2863218.1"/>
    </source>
</evidence>
<name>A0A6A7C9B2_9PEZI</name>
<accession>A0A6A7C9B2</accession>
<protein>
    <submittedName>
        <fullName evidence="1">Uncharacterized protein</fullName>
    </submittedName>
</protein>
<reference evidence="1" key="1">
    <citation type="journal article" date="2020" name="Stud. Mycol.">
        <title>101 Dothideomycetes genomes: a test case for predicting lifestyles and emergence of pathogens.</title>
        <authorList>
            <person name="Haridas S."/>
            <person name="Albert R."/>
            <person name="Binder M."/>
            <person name="Bloem J."/>
            <person name="Labutti K."/>
            <person name="Salamov A."/>
            <person name="Andreopoulos B."/>
            <person name="Baker S."/>
            <person name="Barry K."/>
            <person name="Bills G."/>
            <person name="Bluhm B."/>
            <person name="Cannon C."/>
            <person name="Castanera R."/>
            <person name="Culley D."/>
            <person name="Daum C."/>
            <person name="Ezra D."/>
            <person name="Gonzalez J."/>
            <person name="Henrissat B."/>
            <person name="Kuo A."/>
            <person name="Liang C."/>
            <person name="Lipzen A."/>
            <person name="Lutzoni F."/>
            <person name="Magnuson J."/>
            <person name="Mondo S."/>
            <person name="Nolan M."/>
            <person name="Ohm R."/>
            <person name="Pangilinan J."/>
            <person name="Park H.-J."/>
            <person name="Ramirez L."/>
            <person name="Alfaro M."/>
            <person name="Sun H."/>
            <person name="Tritt A."/>
            <person name="Yoshinaga Y."/>
            <person name="Zwiers L.-H."/>
            <person name="Turgeon B."/>
            <person name="Goodwin S."/>
            <person name="Spatafora J."/>
            <person name="Crous P."/>
            <person name="Grigoriev I."/>
        </authorList>
    </citation>
    <scope>NUCLEOTIDE SEQUENCE</scope>
    <source>
        <strain evidence="1">CBS 480.64</strain>
    </source>
</reference>